<dbReference type="AlphaFoldDB" id="A0AAC9XPW9"/>
<proteinExistence type="predicted"/>
<evidence type="ECO:0000256" key="2">
    <source>
        <dbReference type="ARBA" id="ARBA00022741"/>
    </source>
</evidence>
<evidence type="ECO:0000313" key="8">
    <source>
        <dbReference type="Proteomes" id="UP000318758"/>
    </source>
</evidence>
<evidence type="ECO:0000313" key="6">
    <source>
        <dbReference type="EMBL" id="QDF76869.1"/>
    </source>
</evidence>
<dbReference type="Gene3D" id="2.30.110.10">
    <property type="entry name" value="Electron Transport, Fmn-binding Protein, Chain A"/>
    <property type="match status" value="1"/>
</dbReference>
<keyword evidence="2" id="KW-0547">Nucleotide-binding</keyword>
<dbReference type="GO" id="GO:0000166">
    <property type="term" value="F:nucleotide binding"/>
    <property type="evidence" value="ECO:0007669"/>
    <property type="project" value="UniProtKB-KW"/>
</dbReference>
<keyword evidence="5" id="KW-0969">Cilium</keyword>
<gene>
    <name evidence="5" type="ORF">CFF01_17775</name>
    <name evidence="6" type="ORF">FGA12_17800</name>
</gene>
<organism evidence="5 7">
    <name type="scientific">Shewanella marisflavi</name>
    <dbReference type="NCBI Taxonomy" id="260364"/>
    <lineage>
        <taxon>Bacteria</taxon>
        <taxon>Pseudomonadati</taxon>
        <taxon>Pseudomonadota</taxon>
        <taxon>Gammaproteobacteria</taxon>
        <taxon>Alteromonadales</taxon>
        <taxon>Shewanellaceae</taxon>
        <taxon>Shewanella</taxon>
    </lineage>
</organism>
<dbReference type="EMBL" id="CP041153">
    <property type="protein sequence ID" value="QDF76869.1"/>
    <property type="molecule type" value="Genomic_DNA"/>
</dbReference>
<protein>
    <submittedName>
        <fullName evidence="5">Flagellar brake protein</fullName>
    </submittedName>
</protein>
<dbReference type="Proteomes" id="UP000198233">
    <property type="component" value="Chromosome"/>
</dbReference>
<dbReference type="RefSeq" id="WP_033540248.1">
    <property type="nucleotide sequence ID" value="NZ_CP022272.1"/>
</dbReference>
<keyword evidence="8" id="KW-1185">Reference proteome</keyword>
<name>A0AAC9XPW9_9GAMM</name>
<dbReference type="SUPFAM" id="SSF141371">
    <property type="entry name" value="PilZ domain-like"/>
    <property type="match status" value="1"/>
</dbReference>
<dbReference type="EMBL" id="CP022272">
    <property type="protein sequence ID" value="ASJ98289.1"/>
    <property type="molecule type" value="Genomic_DNA"/>
</dbReference>
<evidence type="ECO:0000256" key="3">
    <source>
        <dbReference type="ARBA" id="ARBA00023143"/>
    </source>
</evidence>
<keyword evidence="3" id="KW-0975">Bacterial flagellum</keyword>
<evidence type="ECO:0000313" key="5">
    <source>
        <dbReference type="EMBL" id="ASJ98289.1"/>
    </source>
</evidence>
<reference evidence="6 8" key="2">
    <citation type="submission" date="2019-06" db="EMBL/GenBank/DDBJ databases">
        <title>Complete genome of Shewanella marisflavi ECSMB14101, a mussel settlement-inducing bacterium isolated from East China Sea.</title>
        <authorList>
            <person name="Yang J."/>
            <person name="Liang X."/>
            <person name="Chang R."/>
            <person name="Peng L."/>
        </authorList>
    </citation>
    <scope>NUCLEOTIDE SEQUENCE [LARGE SCALE GENOMIC DNA]</scope>
    <source>
        <strain evidence="6 8">ECSMB14101</strain>
    </source>
</reference>
<dbReference type="Proteomes" id="UP000318758">
    <property type="component" value="Chromosome"/>
</dbReference>
<evidence type="ECO:0000313" key="7">
    <source>
        <dbReference type="Proteomes" id="UP000198233"/>
    </source>
</evidence>
<reference evidence="5 7" key="1">
    <citation type="submission" date="2017-06" db="EMBL/GenBank/DDBJ databases">
        <title>Complete genome sequence of Shewanella marisflavi EP1 associated with anaerobic 2,4-dinitrotoluene reduction and salt tolerance.</title>
        <authorList>
            <person name="Huang J."/>
        </authorList>
    </citation>
    <scope>NUCLEOTIDE SEQUENCE [LARGE SCALE GENOMIC DNA]</scope>
    <source>
        <strain evidence="5 7">EP1</strain>
    </source>
</reference>
<sequence length="236" mass="26363">MPSATEIDLAYLNRINCNTEAQLQILTPLRPIRLRTRLIGIDPDNAIILALGQDKYWQAAQEYITQGQGVVVRLINSDDPEANILAFRSQIKTLLNHAGRWLVVKYPKTLQSVALRQHSRIPVNVPASIHEQQAESESPLLCSSGFLQDISIKGGAYIGNEIEGGTLNKTYLLQVKLTQSEETLSVPIILKNIQPPGVGRQQFQYGFTLDDAHMEEDQQGFAQKVIINHLMQQPKS</sequence>
<keyword evidence="1" id="KW-0973">c-di-GMP</keyword>
<keyword evidence="5" id="KW-0282">Flagellum</keyword>
<dbReference type="InterPro" id="IPR012349">
    <property type="entry name" value="Split_barrel_FMN-bd"/>
</dbReference>
<dbReference type="KEGG" id="smav:CFF01_17775"/>
<dbReference type="InterPro" id="IPR009926">
    <property type="entry name" value="T3SS_YcgR_PilZN"/>
</dbReference>
<evidence type="ECO:0000256" key="1">
    <source>
        <dbReference type="ARBA" id="ARBA00022636"/>
    </source>
</evidence>
<dbReference type="Pfam" id="PF12945">
    <property type="entry name" value="PilZNR"/>
    <property type="match status" value="1"/>
</dbReference>
<accession>A0AAC9XPW9</accession>
<keyword evidence="5" id="KW-0966">Cell projection</keyword>
<evidence type="ECO:0000259" key="4">
    <source>
        <dbReference type="Pfam" id="PF12945"/>
    </source>
</evidence>
<feature type="domain" description="Type III secretion system flagellar brake protein YcgR PilZN" evidence="4">
    <location>
        <begin position="18"/>
        <end position="107"/>
    </location>
</feature>